<dbReference type="InterPro" id="IPR023828">
    <property type="entry name" value="Peptidase_S8_Ser-AS"/>
</dbReference>
<evidence type="ECO:0000256" key="6">
    <source>
        <dbReference type="ARBA" id="ARBA00022837"/>
    </source>
</evidence>
<dbReference type="PANTHER" id="PTHR42884:SF14">
    <property type="entry name" value="NEUROENDOCRINE CONVERTASE 1"/>
    <property type="match status" value="1"/>
</dbReference>
<dbReference type="InterPro" id="IPR022398">
    <property type="entry name" value="Peptidase_S8_His-AS"/>
</dbReference>
<dbReference type="CDD" id="cd04059">
    <property type="entry name" value="Peptidases_S8_Protein_convertases_Kexins_Furin-like"/>
    <property type="match status" value="1"/>
</dbReference>
<evidence type="ECO:0000259" key="9">
    <source>
        <dbReference type="PROSITE" id="PS51829"/>
    </source>
</evidence>
<dbReference type="InterPro" id="IPR002884">
    <property type="entry name" value="P_dom"/>
</dbReference>
<feature type="active site" description="Charge relay system" evidence="7 8">
    <location>
        <position position="267"/>
    </location>
</feature>
<dbReference type="PROSITE" id="PS51892">
    <property type="entry name" value="SUBTILASE"/>
    <property type="match status" value="1"/>
</dbReference>
<proteinExistence type="inferred from homology"/>
<evidence type="ECO:0000256" key="1">
    <source>
        <dbReference type="ARBA" id="ARBA00005325"/>
    </source>
</evidence>
<dbReference type="OrthoDB" id="9790784at2"/>
<dbReference type="GO" id="GO:0012505">
    <property type="term" value="C:endomembrane system"/>
    <property type="evidence" value="ECO:0007669"/>
    <property type="project" value="UniProtKB-ARBA"/>
</dbReference>
<dbReference type="GO" id="GO:0005737">
    <property type="term" value="C:cytoplasm"/>
    <property type="evidence" value="ECO:0007669"/>
    <property type="project" value="UniProtKB-ARBA"/>
</dbReference>
<evidence type="ECO:0000313" key="11">
    <source>
        <dbReference type="Proteomes" id="UP000194841"/>
    </source>
</evidence>
<dbReference type="SUPFAM" id="SSF52743">
    <property type="entry name" value="Subtilisin-like"/>
    <property type="match status" value="1"/>
</dbReference>
<dbReference type="AlphaFoldDB" id="A0A2C9ZZE7"/>
<dbReference type="EMBL" id="MWPV01000007">
    <property type="protein sequence ID" value="OUL56138.1"/>
    <property type="molecule type" value="Genomic_DNA"/>
</dbReference>
<dbReference type="PRINTS" id="PR00723">
    <property type="entry name" value="SUBTILISIN"/>
</dbReference>
<dbReference type="GO" id="GO:0016485">
    <property type="term" value="P:protein processing"/>
    <property type="evidence" value="ECO:0007669"/>
    <property type="project" value="TreeGrafter"/>
</dbReference>
<dbReference type="PROSITE" id="PS51829">
    <property type="entry name" value="P_HOMO_B"/>
    <property type="match status" value="1"/>
</dbReference>
<evidence type="ECO:0000313" key="10">
    <source>
        <dbReference type="EMBL" id="OUL56138.1"/>
    </source>
</evidence>
<organism evidence="10 11">
    <name type="scientific">Pseudoalteromonas ulvae</name>
    <dbReference type="NCBI Taxonomy" id="107327"/>
    <lineage>
        <taxon>Bacteria</taxon>
        <taxon>Pseudomonadati</taxon>
        <taxon>Pseudomonadota</taxon>
        <taxon>Gammaproteobacteria</taxon>
        <taxon>Alteromonadales</taxon>
        <taxon>Pseudoalteromonadaceae</taxon>
        <taxon>Pseudoalteromonas</taxon>
    </lineage>
</organism>
<comment type="caution">
    <text evidence="10">The sequence shown here is derived from an EMBL/GenBank/DDBJ whole genome shotgun (WGS) entry which is preliminary data.</text>
</comment>
<dbReference type="PROSITE" id="PS51257">
    <property type="entry name" value="PROKAR_LIPOPROTEIN"/>
    <property type="match status" value="1"/>
</dbReference>
<evidence type="ECO:0000256" key="4">
    <source>
        <dbReference type="ARBA" id="ARBA00022801"/>
    </source>
</evidence>
<feature type="domain" description="P/Homo B" evidence="9">
    <location>
        <begin position="623"/>
        <end position="801"/>
    </location>
</feature>
<keyword evidence="5 8" id="KW-0720">Serine protease</keyword>
<reference evidence="10 11" key="1">
    <citation type="submission" date="2017-02" db="EMBL/GenBank/DDBJ databases">
        <title>Pseudoalteromonas ulvae TC14 Genome.</title>
        <authorList>
            <person name="Molmeret M."/>
        </authorList>
    </citation>
    <scope>NUCLEOTIDE SEQUENCE [LARGE SCALE GENOMIC DNA]</scope>
    <source>
        <strain evidence="10">TC14</strain>
    </source>
</reference>
<evidence type="ECO:0000256" key="5">
    <source>
        <dbReference type="ARBA" id="ARBA00022825"/>
    </source>
</evidence>
<dbReference type="PROSITE" id="PS00138">
    <property type="entry name" value="SUBTILASE_SER"/>
    <property type="match status" value="1"/>
</dbReference>
<dbReference type="Gene3D" id="2.60.120.260">
    <property type="entry name" value="Galactose-binding domain-like"/>
    <property type="match status" value="1"/>
</dbReference>
<feature type="active site" description="Charge relay system" evidence="7 8">
    <location>
        <position position="514"/>
    </location>
</feature>
<dbReference type="InterPro" id="IPR036852">
    <property type="entry name" value="Peptidase_S8/S53_dom_sf"/>
</dbReference>
<comment type="similarity">
    <text evidence="1">Belongs to the peptidase S8 family. Furin subfamily.</text>
</comment>
<dbReference type="PROSITE" id="PS00137">
    <property type="entry name" value="SUBTILASE_HIS"/>
    <property type="match status" value="1"/>
</dbReference>
<dbReference type="InterPro" id="IPR008979">
    <property type="entry name" value="Galactose-bd-like_sf"/>
</dbReference>
<keyword evidence="6" id="KW-0106">Calcium</keyword>
<dbReference type="PANTHER" id="PTHR42884">
    <property type="entry name" value="PROPROTEIN CONVERTASE SUBTILISIN/KEXIN-RELATED"/>
    <property type="match status" value="1"/>
</dbReference>
<evidence type="ECO:0000256" key="8">
    <source>
        <dbReference type="PROSITE-ProRule" id="PRU01240"/>
    </source>
</evidence>
<dbReference type="InterPro" id="IPR034182">
    <property type="entry name" value="Kexin/furin"/>
</dbReference>
<keyword evidence="3" id="KW-0732">Signal</keyword>
<evidence type="ECO:0000256" key="7">
    <source>
        <dbReference type="PIRSR" id="PIRSR615500-1"/>
    </source>
</evidence>
<dbReference type="PROSITE" id="PS00136">
    <property type="entry name" value="SUBTILASE_ASP"/>
    <property type="match status" value="1"/>
</dbReference>
<dbReference type="Pfam" id="PF00082">
    <property type="entry name" value="Peptidase_S8"/>
    <property type="match status" value="1"/>
</dbReference>
<dbReference type="Pfam" id="PF01483">
    <property type="entry name" value="P_proprotein"/>
    <property type="match status" value="1"/>
</dbReference>
<dbReference type="Proteomes" id="UP000194841">
    <property type="component" value="Unassembled WGS sequence"/>
</dbReference>
<sequence>MKHSVFKMSALSAAIMITLSGCGGDNDKKVEIKDVPPRANNVELANLKHWVPVKDSLKAVDSNGDTLSFSFAENGETVSAIEGVYHFSHGILALDGRDFTYTSLTGEDASIDYTVTANGQSASAKINISGVESDPLANEQWHLRNTGQRAFARSDEFLEANAKANGLETDEEIAAYKQSRLDYFNENLTLVGADMNVAEAYQQGVTGQGVIAVVVDSGLEIRHEDLDDNVVPYRSLNFNPGAFDQTDPTKPVPEDGIYQSFGDYSDHGTAVAGLIAAEGWNGKGGRGVAPDAQLIGMNFIHSKTNQGDFTVQALVNGLPGSGITTDEEVLFNRSYGYTPALFLPDDQIEEMMTSYAPTILRNGKGAISVNASGNDFESGRHSDGNFCKAAGTNELGLGCIDMNVSASNRSLNHVTVGALKANGKRTSYSTSGSGLFVTAPAGENGKWEPAMITTDNMTCLNGSSGFPFLSFMDSLYGQFWGTPAGFAYSYHFFDAPGHPLNPSCNYTNSMNGTSSAAPNTSGVVALVMEANPALTARDIKHVLATTASQTDPDNAPIIRMTADGDFTAHLGWVENAAGYKFNNFYGLGRVNAGEAVKMAKNFISLSPQVQSDWYFNGQAVDIVVGEAGSEFVSVGESLALTVPNNSVEGATHAMVVDADLTVEAMQFSFTIANPQTRSDYSHEQIPGDIQSSAATDLAIEVTSPSGTKAIILSSGQANLTPAIASSYYYLNGYIHSPSVSFLSHAFYGESSKGEWTVKVVDAANPEQIVYKNGDGQLSVVFPNTESSVLEGWGVRVTGRVE</sequence>
<dbReference type="RefSeq" id="WP_086745652.1">
    <property type="nucleotide sequence ID" value="NZ_MWPV01000007.1"/>
</dbReference>
<dbReference type="GO" id="GO:0016020">
    <property type="term" value="C:membrane"/>
    <property type="evidence" value="ECO:0007669"/>
    <property type="project" value="TreeGrafter"/>
</dbReference>
<dbReference type="InterPro" id="IPR000209">
    <property type="entry name" value="Peptidase_S8/S53_dom"/>
</dbReference>
<dbReference type="InterPro" id="IPR015500">
    <property type="entry name" value="Peptidase_S8_subtilisin-rel"/>
</dbReference>
<keyword evidence="4 8" id="KW-0378">Hydrolase</keyword>
<gene>
    <name evidence="10" type="ORF">B1199_18650</name>
</gene>
<keyword evidence="11" id="KW-1185">Reference proteome</keyword>
<keyword evidence="2 8" id="KW-0645">Protease</keyword>
<protein>
    <recommendedName>
        <fullName evidence="9">P/Homo B domain-containing protein</fullName>
    </recommendedName>
</protein>
<name>A0A2C9ZZE7_PSEDV</name>
<dbReference type="Gene3D" id="3.40.50.200">
    <property type="entry name" value="Peptidase S8/S53 domain"/>
    <property type="match status" value="1"/>
</dbReference>
<dbReference type="SUPFAM" id="SSF49785">
    <property type="entry name" value="Galactose-binding domain-like"/>
    <property type="match status" value="1"/>
</dbReference>
<feature type="active site" description="Charge relay system" evidence="7 8">
    <location>
        <position position="216"/>
    </location>
</feature>
<dbReference type="GO" id="GO:0004252">
    <property type="term" value="F:serine-type endopeptidase activity"/>
    <property type="evidence" value="ECO:0007669"/>
    <property type="project" value="UniProtKB-UniRule"/>
</dbReference>
<evidence type="ECO:0000256" key="3">
    <source>
        <dbReference type="ARBA" id="ARBA00022729"/>
    </source>
</evidence>
<accession>A0A2C9ZZE7</accession>
<dbReference type="InterPro" id="IPR023827">
    <property type="entry name" value="Peptidase_S8_Asp-AS"/>
</dbReference>
<evidence type="ECO:0000256" key="2">
    <source>
        <dbReference type="ARBA" id="ARBA00022670"/>
    </source>
</evidence>